<keyword evidence="2 3" id="KW-0694">RNA-binding</keyword>
<dbReference type="SUPFAM" id="SSF50249">
    <property type="entry name" value="Nucleic acid-binding proteins"/>
    <property type="match status" value="1"/>
</dbReference>
<dbReference type="InterPro" id="IPR002547">
    <property type="entry name" value="tRNA-bd_dom"/>
</dbReference>
<organism evidence="5">
    <name type="scientific">Alloyangia sp. H15</name>
    <dbReference type="NCBI Taxonomy" id="3029062"/>
    <lineage>
        <taxon>Bacteria</taxon>
        <taxon>Pseudomonadati</taxon>
        <taxon>Pseudomonadota</taxon>
        <taxon>Alphaproteobacteria</taxon>
        <taxon>Rhodobacterales</taxon>
        <taxon>Roseobacteraceae</taxon>
        <taxon>Alloyangia</taxon>
    </lineage>
</organism>
<sequence>MAEISYDDFLKVDIRAGRVTRAEPFPEARKPAIKLWIDFGPELGEKRSSAQITVHYAPEALVGQQVMAVVNFPPRQIGPFMSEVLVLGFSDETGAIVLATPDKTVPLGGRLH</sequence>
<dbReference type="NCBIfam" id="NF007495">
    <property type="entry name" value="PRK10089.1-4"/>
    <property type="match status" value="1"/>
</dbReference>
<dbReference type="GO" id="GO:0000049">
    <property type="term" value="F:tRNA binding"/>
    <property type="evidence" value="ECO:0007669"/>
    <property type="project" value="UniProtKB-UniRule"/>
</dbReference>
<dbReference type="Gene3D" id="2.40.50.140">
    <property type="entry name" value="Nucleic acid-binding proteins"/>
    <property type="match status" value="1"/>
</dbReference>
<dbReference type="PANTHER" id="PTHR11586">
    <property type="entry name" value="TRNA-AMINOACYLATION COFACTOR ARC1 FAMILY MEMBER"/>
    <property type="match status" value="1"/>
</dbReference>
<dbReference type="FunFam" id="2.40.50.140:FF:000165">
    <property type="entry name" value="Chaperone CsaA"/>
    <property type="match status" value="1"/>
</dbReference>
<dbReference type="EMBL" id="CP123384">
    <property type="protein sequence ID" value="XCC92420.1"/>
    <property type="molecule type" value="Genomic_DNA"/>
</dbReference>
<reference evidence="5" key="1">
    <citation type="submission" date="2023-02" db="EMBL/GenBank/DDBJ databases">
        <title>Description and genomic characterization of Salipiger bruguierae sp. nov., isolated from the sediment of mangrove plant Bruguiera sexangula.</title>
        <authorList>
            <person name="Long M."/>
        </authorList>
    </citation>
    <scope>NUCLEOTIDE SEQUENCE</scope>
    <source>
        <strain evidence="5">H15</strain>
    </source>
</reference>
<dbReference type="InterPro" id="IPR051270">
    <property type="entry name" value="Tyrosine-tRNA_ligase_regulator"/>
</dbReference>
<dbReference type="Pfam" id="PF01588">
    <property type="entry name" value="tRNA_bind"/>
    <property type="match status" value="1"/>
</dbReference>
<dbReference type="NCBIfam" id="NF007494">
    <property type="entry name" value="PRK10089.1-3"/>
    <property type="match status" value="1"/>
</dbReference>
<keyword evidence="1 3" id="KW-0820">tRNA-binding</keyword>
<evidence type="ECO:0000256" key="1">
    <source>
        <dbReference type="ARBA" id="ARBA00022555"/>
    </source>
</evidence>
<name>A0AAU8ABZ8_9RHOB</name>
<dbReference type="AlphaFoldDB" id="A0AAU8ABZ8"/>
<evidence type="ECO:0000259" key="4">
    <source>
        <dbReference type="PROSITE" id="PS50886"/>
    </source>
</evidence>
<evidence type="ECO:0000256" key="3">
    <source>
        <dbReference type="PROSITE-ProRule" id="PRU00209"/>
    </source>
</evidence>
<protein>
    <submittedName>
        <fullName evidence="5">tRNA-binding protein</fullName>
    </submittedName>
</protein>
<dbReference type="InterPro" id="IPR008231">
    <property type="entry name" value="CsaA"/>
</dbReference>
<gene>
    <name evidence="5" type="ORF">PVT71_07895</name>
</gene>
<evidence type="ECO:0000256" key="2">
    <source>
        <dbReference type="ARBA" id="ARBA00022884"/>
    </source>
</evidence>
<dbReference type="PANTHER" id="PTHR11586:SF37">
    <property type="entry name" value="TRNA-BINDING DOMAIN-CONTAINING PROTEIN"/>
    <property type="match status" value="1"/>
</dbReference>
<dbReference type="PROSITE" id="PS50886">
    <property type="entry name" value="TRBD"/>
    <property type="match status" value="1"/>
</dbReference>
<accession>A0AAU8ABZ8</accession>
<evidence type="ECO:0000313" key="5">
    <source>
        <dbReference type="EMBL" id="XCC92420.1"/>
    </source>
</evidence>
<feature type="domain" description="TRNA-binding" evidence="4">
    <location>
        <begin position="8"/>
        <end position="112"/>
    </location>
</feature>
<proteinExistence type="predicted"/>
<dbReference type="CDD" id="cd02798">
    <property type="entry name" value="tRNA_bind_CsaA"/>
    <property type="match status" value="1"/>
</dbReference>
<dbReference type="RefSeq" id="WP_353471249.1">
    <property type="nucleotide sequence ID" value="NZ_CP123384.1"/>
</dbReference>
<dbReference type="InterPro" id="IPR012340">
    <property type="entry name" value="NA-bd_OB-fold"/>
</dbReference>
<dbReference type="NCBIfam" id="TIGR02222">
    <property type="entry name" value="chap_CsaA"/>
    <property type="match status" value="1"/>
</dbReference>